<dbReference type="AlphaFoldDB" id="A0A517VTI5"/>
<reference evidence="1 2" key="1">
    <citation type="submission" date="2019-03" db="EMBL/GenBank/DDBJ databases">
        <title>Deep-cultivation of Planctomycetes and their phenomic and genomic characterization uncovers novel biology.</title>
        <authorList>
            <person name="Wiegand S."/>
            <person name="Jogler M."/>
            <person name="Boedeker C."/>
            <person name="Pinto D."/>
            <person name="Vollmers J."/>
            <person name="Rivas-Marin E."/>
            <person name="Kohn T."/>
            <person name="Peeters S.H."/>
            <person name="Heuer A."/>
            <person name="Rast P."/>
            <person name="Oberbeckmann S."/>
            <person name="Bunk B."/>
            <person name="Jeske O."/>
            <person name="Meyerdierks A."/>
            <person name="Storesund J.E."/>
            <person name="Kallscheuer N."/>
            <person name="Luecker S."/>
            <person name="Lage O.M."/>
            <person name="Pohl T."/>
            <person name="Merkel B.J."/>
            <person name="Hornburger P."/>
            <person name="Mueller R.-W."/>
            <person name="Bruemmer F."/>
            <person name="Labrenz M."/>
            <person name="Spormann A.M."/>
            <person name="Op den Camp H."/>
            <person name="Overmann J."/>
            <person name="Amann R."/>
            <person name="Jetten M.S.M."/>
            <person name="Mascher T."/>
            <person name="Medema M.H."/>
            <person name="Devos D.P."/>
            <person name="Kaster A.-K."/>
            <person name="Ovreas L."/>
            <person name="Rohde M."/>
            <person name="Galperin M.Y."/>
            <person name="Jogler C."/>
        </authorList>
    </citation>
    <scope>NUCLEOTIDE SEQUENCE [LARGE SCALE GENOMIC DNA]</scope>
    <source>
        <strain evidence="1 2">V144</strain>
    </source>
</reference>
<accession>A0A517VTI5</accession>
<dbReference type="RefSeq" id="WP_144984121.1">
    <property type="nucleotide sequence ID" value="NZ_CP037920.1"/>
</dbReference>
<evidence type="ECO:0000313" key="1">
    <source>
        <dbReference type="EMBL" id="QDT96279.1"/>
    </source>
</evidence>
<name>A0A517VTI5_9PLAN</name>
<organism evidence="1 2">
    <name type="scientific">Gimesia aquarii</name>
    <dbReference type="NCBI Taxonomy" id="2527964"/>
    <lineage>
        <taxon>Bacteria</taxon>
        <taxon>Pseudomonadati</taxon>
        <taxon>Planctomycetota</taxon>
        <taxon>Planctomycetia</taxon>
        <taxon>Planctomycetales</taxon>
        <taxon>Planctomycetaceae</taxon>
        <taxon>Gimesia</taxon>
    </lineage>
</organism>
<dbReference type="Proteomes" id="UP000318704">
    <property type="component" value="Chromosome"/>
</dbReference>
<gene>
    <name evidence="1" type="ORF">V144x_17330</name>
</gene>
<protein>
    <submittedName>
        <fullName evidence="1">Uncharacterized protein</fullName>
    </submittedName>
</protein>
<proteinExistence type="predicted"/>
<dbReference type="KEGG" id="gaw:V144x_17330"/>
<sequence>MSKSCNTFLEKMQKYTDEFFEETGKTTVTTKELAVWAITTNRWEPPMDLVVKKCQEDFARAMREQHINNERGQPVRVKHVARIRSGDQQLYLWGDIRNMPQEHMEISFQQRREQIVGECKQLKRDVDFYNEQNIGAEKYQMVFDFREDIEEGEFSAEYSPVRTSIGDLNSYEVEPKHSKKVAK</sequence>
<dbReference type="EMBL" id="CP037920">
    <property type="protein sequence ID" value="QDT96279.1"/>
    <property type="molecule type" value="Genomic_DNA"/>
</dbReference>
<evidence type="ECO:0000313" key="2">
    <source>
        <dbReference type="Proteomes" id="UP000318704"/>
    </source>
</evidence>